<dbReference type="CDD" id="cd00093">
    <property type="entry name" value="HTH_XRE"/>
    <property type="match status" value="1"/>
</dbReference>
<dbReference type="PROSITE" id="PS50943">
    <property type="entry name" value="HTH_CROC1"/>
    <property type="match status" value="1"/>
</dbReference>
<evidence type="ECO:0000313" key="3">
    <source>
        <dbReference type="Proteomes" id="UP000270673"/>
    </source>
</evidence>
<feature type="domain" description="HTH cro/C1-type" evidence="1">
    <location>
        <begin position="7"/>
        <end position="61"/>
    </location>
</feature>
<name>A0A3Q9IRU0_9BACT</name>
<dbReference type="SUPFAM" id="SSF47413">
    <property type="entry name" value="lambda repressor-like DNA-binding domains"/>
    <property type="match status" value="1"/>
</dbReference>
<dbReference type="InterPro" id="IPR001387">
    <property type="entry name" value="Cro/C1-type_HTH"/>
</dbReference>
<evidence type="ECO:0000259" key="1">
    <source>
        <dbReference type="PROSITE" id="PS50943"/>
    </source>
</evidence>
<dbReference type="Pfam" id="PF01381">
    <property type="entry name" value="HTH_3"/>
    <property type="match status" value="1"/>
</dbReference>
<reference evidence="2 3" key="1">
    <citation type="submission" date="2018-10" db="EMBL/GenBank/DDBJ databases">
        <title>Butyricimonas faecalis sp. nov., isolated from human faeces and emended description of the genus Butyricimonas.</title>
        <authorList>
            <person name="Le Roy T."/>
            <person name="Van der Smissen P."/>
            <person name="Paquot A."/>
            <person name="Delzenne N."/>
            <person name="Muccioli G."/>
            <person name="Collet J.-F."/>
            <person name="Cani P.D."/>
        </authorList>
    </citation>
    <scope>NUCLEOTIDE SEQUENCE [LARGE SCALE GENOMIC DNA]</scope>
    <source>
        <strain evidence="2 3">H184</strain>
    </source>
</reference>
<dbReference type="OrthoDB" id="9805856at2"/>
<proteinExistence type="predicted"/>
<keyword evidence="3" id="KW-1185">Reference proteome</keyword>
<dbReference type="Gene3D" id="1.10.260.40">
    <property type="entry name" value="lambda repressor-like DNA-binding domains"/>
    <property type="match status" value="1"/>
</dbReference>
<protein>
    <submittedName>
        <fullName evidence="2">Helix-turn-helix domain-containing protein</fullName>
    </submittedName>
</protein>
<dbReference type="EMBL" id="CP032819">
    <property type="protein sequence ID" value="AZS31367.1"/>
    <property type="molecule type" value="Genomic_DNA"/>
</dbReference>
<dbReference type="AlphaFoldDB" id="A0A3Q9IRU0"/>
<evidence type="ECO:0000313" key="2">
    <source>
        <dbReference type="EMBL" id="AZS31367.1"/>
    </source>
</evidence>
<dbReference type="SMART" id="SM00530">
    <property type="entry name" value="HTH_XRE"/>
    <property type="match status" value="1"/>
</dbReference>
<dbReference type="KEGG" id="buy:D8S85_18645"/>
<organism evidence="2 3">
    <name type="scientific">Butyricimonas faecalis</name>
    <dbReference type="NCBI Taxonomy" id="2093856"/>
    <lineage>
        <taxon>Bacteria</taxon>
        <taxon>Pseudomonadati</taxon>
        <taxon>Bacteroidota</taxon>
        <taxon>Bacteroidia</taxon>
        <taxon>Bacteroidales</taxon>
        <taxon>Odoribacteraceae</taxon>
        <taxon>Butyricimonas</taxon>
    </lineage>
</organism>
<accession>A0A3Q9IRU0</accession>
<dbReference type="GO" id="GO:0003677">
    <property type="term" value="F:DNA binding"/>
    <property type="evidence" value="ECO:0007669"/>
    <property type="project" value="InterPro"/>
</dbReference>
<gene>
    <name evidence="2" type="ORF">D8S85_18645</name>
</gene>
<dbReference type="Proteomes" id="UP000270673">
    <property type="component" value="Chromosome"/>
</dbReference>
<sequence>MSFSERLQKVMDEKGYTKYKVAKSLHMSATTISNYLKNKTKPDTTKLEVMSLLLGVNRRWLLTDEGEKYRKENVVTEQTYGNLSVRDNDELTVRYLAGIVNKQASSLQARDEEIRKLITMHEVLLGKLTALVEKLFEKL</sequence>
<dbReference type="RefSeq" id="WP_127075491.1">
    <property type="nucleotide sequence ID" value="NZ_CP032819.1"/>
</dbReference>
<dbReference type="InterPro" id="IPR010982">
    <property type="entry name" value="Lambda_DNA-bd_dom_sf"/>
</dbReference>